<dbReference type="Pfam" id="PF00378">
    <property type="entry name" value="ECH_1"/>
    <property type="match status" value="1"/>
</dbReference>
<feature type="transmembrane region" description="Helical" evidence="1">
    <location>
        <begin position="115"/>
        <end position="139"/>
    </location>
</feature>
<keyword evidence="1" id="KW-1133">Transmembrane helix</keyword>
<dbReference type="InterPro" id="IPR001753">
    <property type="entry name" value="Enoyl-CoA_hydra/iso"/>
</dbReference>
<evidence type="ECO:0000313" key="2">
    <source>
        <dbReference type="EMBL" id="ORZ33871.1"/>
    </source>
</evidence>
<reference evidence="2 3" key="1">
    <citation type="submission" date="2016-07" db="EMBL/GenBank/DDBJ databases">
        <title>Pervasive Adenine N6-methylation of Active Genes in Fungi.</title>
        <authorList>
            <consortium name="DOE Joint Genome Institute"/>
            <person name="Mondo S.J."/>
            <person name="Dannebaum R.O."/>
            <person name="Kuo R.C."/>
            <person name="Labutti K."/>
            <person name="Haridas S."/>
            <person name="Kuo A."/>
            <person name="Salamov A."/>
            <person name="Ahrendt S.R."/>
            <person name="Lipzen A."/>
            <person name="Sullivan W."/>
            <person name="Andreopoulos W.B."/>
            <person name="Clum A."/>
            <person name="Lindquist E."/>
            <person name="Daum C."/>
            <person name="Ramamoorthy G.K."/>
            <person name="Gryganskyi A."/>
            <person name="Culley D."/>
            <person name="Magnuson J.K."/>
            <person name="James T.Y."/>
            <person name="O'Malley M.A."/>
            <person name="Stajich J.E."/>
            <person name="Spatafora J.W."/>
            <person name="Visel A."/>
            <person name="Grigoriev I.V."/>
        </authorList>
    </citation>
    <scope>NUCLEOTIDE SEQUENCE [LARGE SCALE GENOMIC DNA]</scope>
    <source>
        <strain evidence="2 3">PL171</strain>
    </source>
</reference>
<dbReference type="PANTHER" id="PTHR11941">
    <property type="entry name" value="ENOYL-COA HYDRATASE-RELATED"/>
    <property type="match status" value="1"/>
</dbReference>
<dbReference type="STRING" id="765915.A0A1Y2HJ30"/>
<dbReference type="AlphaFoldDB" id="A0A1Y2HJ30"/>
<dbReference type="OrthoDB" id="1696280at2759"/>
<evidence type="ECO:0000313" key="3">
    <source>
        <dbReference type="Proteomes" id="UP000193411"/>
    </source>
</evidence>
<dbReference type="GO" id="GO:0006635">
    <property type="term" value="P:fatty acid beta-oxidation"/>
    <property type="evidence" value="ECO:0007669"/>
    <property type="project" value="TreeGrafter"/>
</dbReference>
<dbReference type="Proteomes" id="UP000193411">
    <property type="component" value="Unassembled WGS sequence"/>
</dbReference>
<sequence length="264" mass="28796">MSTQSNTVTFGPTDPESGLALISLTQREDVFHLVMGGLPDNRFNTTMVDALNAALDHVENYAIPKEKGSRQRACALVTTSASPKFYSNGLDVMWLFESGDTWFISDQYLALLRRILLFPCITVASINGHCFAGGLLFALCHDYRVLRSDKGLLSLNEIDLPSSLHPGMAAIARAKLPASTLHPLVFAAKRYGGKEALQAGLVDHVAPESELAEVAHKLAMTGAPKVKRAGRIVSELKLSCYPDVVQALDIRVEIDVRAFMKPKM</sequence>
<keyword evidence="1" id="KW-0812">Transmembrane</keyword>
<dbReference type="GO" id="GO:0004165">
    <property type="term" value="F:delta(3)-delta(2)-enoyl-CoA isomerase activity"/>
    <property type="evidence" value="ECO:0007669"/>
    <property type="project" value="TreeGrafter"/>
</dbReference>
<dbReference type="EMBL" id="MCFL01000032">
    <property type="protein sequence ID" value="ORZ33871.1"/>
    <property type="molecule type" value="Genomic_DNA"/>
</dbReference>
<dbReference type="PANTHER" id="PTHR11941:SF75">
    <property type="entry name" value="ENOYL-COA HYDRATASE_ISOMERASE FAMILY PROTEIN"/>
    <property type="match status" value="1"/>
</dbReference>
<gene>
    <name evidence="2" type="ORF">BCR44DRAFT_118351</name>
</gene>
<name>A0A1Y2HJ30_9FUNG</name>
<dbReference type="CDD" id="cd06558">
    <property type="entry name" value="crotonase-like"/>
    <property type="match status" value="1"/>
</dbReference>
<dbReference type="InterPro" id="IPR029045">
    <property type="entry name" value="ClpP/crotonase-like_dom_sf"/>
</dbReference>
<evidence type="ECO:0000256" key="1">
    <source>
        <dbReference type="SAM" id="Phobius"/>
    </source>
</evidence>
<organism evidence="2 3">
    <name type="scientific">Catenaria anguillulae PL171</name>
    <dbReference type="NCBI Taxonomy" id="765915"/>
    <lineage>
        <taxon>Eukaryota</taxon>
        <taxon>Fungi</taxon>
        <taxon>Fungi incertae sedis</taxon>
        <taxon>Blastocladiomycota</taxon>
        <taxon>Blastocladiomycetes</taxon>
        <taxon>Blastocladiales</taxon>
        <taxon>Catenariaceae</taxon>
        <taxon>Catenaria</taxon>
    </lineage>
</organism>
<accession>A0A1Y2HJ30</accession>
<dbReference type="Gene3D" id="3.90.226.10">
    <property type="entry name" value="2-enoyl-CoA Hydratase, Chain A, domain 1"/>
    <property type="match status" value="1"/>
</dbReference>
<keyword evidence="3" id="KW-1185">Reference proteome</keyword>
<protein>
    <submittedName>
        <fullName evidence="2">ClpP/crotonase-like domain-containing protein</fullName>
    </submittedName>
</protein>
<proteinExistence type="predicted"/>
<dbReference type="GO" id="GO:0005777">
    <property type="term" value="C:peroxisome"/>
    <property type="evidence" value="ECO:0007669"/>
    <property type="project" value="TreeGrafter"/>
</dbReference>
<comment type="caution">
    <text evidence="2">The sequence shown here is derived from an EMBL/GenBank/DDBJ whole genome shotgun (WGS) entry which is preliminary data.</text>
</comment>
<dbReference type="SUPFAM" id="SSF52096">
    <property type="entry name" value="ClpP/crotonase"/>
    <property type="match status" value="1"/>
</dbReference>
<keyword evidence="1" id="KW-0472">Membrane</keyword>